<dbReference type="SUPFAM" id="SSF54427">
    <property type="entry name" value="NTF2-like"/>
    <property type="match status" value="1"/>
</dbReference>
<dbReference type="STRING" id="1435349.PW52_07865"/>
<protein>
    <recommendedName>
        <fullName evidence="3">SnoaL-like domain-containing protein</fullName>
    </recommendedName>
</protein>
<organism evidence="1 2">
    <name type="scientific">Neotamlana sedimentorum</name>
    <dbReference type="NCBI Taxonomy" id="1435349"/>
    <lineage>
        <taxon>Bacteria</taxon>
        <taxon>Pseudomonadati</taxon>
        <taxon>Bacteroidota</taxon>
        <taxon>Flavobacteriia</taxon>
        <taxon>Flavobacteriales</taxon>
        <taxon>Flavobacteriaceae</taxon>
        <taxon>Neotamlana</taxon>
    </lineage>
</organism>
<accession>A0A0D7WAG9</accession>
<dbReference type="Proteomes" id="UP000032578">
    <property type="component" value="Unassembled WGS sequence"/>
</dbReference>
<proteinExistence type="predicted"/>
<dbReference type="InterPro" id="IPR032710">
    <property type="entry name" value="NTF2-like_dom_sf"/>
</dbReference>
<dbReference type="AlphaFoldDB" id="A0A0D7WAG9"/>
<dbReference type="OrthoDB" id="680344at2"/>
<gene>
    <name evidence="1" type="ORF">PW52_07865</name>
</gene>
<evidence type="ECO:0008006" key="3">
    <source>
        <dbReference type="Google" id="ProtNLM"/>
    </source>
</evidence>
<dbReference type="EMBL" id="JTDW01000005">
    <property type="protein sequence ID" value="KJD35653.1"/>
    <property type="molecule type" value="Genomic_DNA"/>
</dbReference>
<keyword evidence="2" id="KW-1185">Reference proteome</keyword>
<dbReference type="RefSeq" id="WP_044632387.1">
    <property type="nucleotide sequence ID" value="NZ_JTDW01000005.1"/>
</dbReference>
<reference evidence="1 2" key="1">
    <citation type="submission" date="2014-11" db="EMBL/GenBank/DDBJ databases">
        <title>Tamlana sedimentorum sp. nov., isolated from shallow sand sediments of the Sea of Japan.</title>
        <authorList>
            <person name="Romanenko L.A."/>
        </authorList>
    </citation>
    <scope>NUCLEOTIDE SEQUENCE [LARGE SCALE GENOMIC DNA]</scope>
    <source>
        <strain evidence="1 2">JCM 19808</strain>
    </source>
</reference>
<evidence type="ECO:0000313" key="1">
    <source>
        <dbReference type="EMBL" id="KJD35653.1"/>
    </source>
</evidence>
<dbReference type="PATRIC" id="fig|1435349.4.peg.2559"/>
<name>A0A0D7WAG9_9FLAO</name>
<sequence>MNKGFNNIKMGNVSIVTDEISALSERTVLHYLNSLFQNDIDGIMSNYTNKSIIITLVKTYKGLKEIKEFMCELAKHFSKGNTVLILDKMIIENEVAYIVWHAHSPLLSISIASDTFIIKEEKIRKHTFIGQLNTKEDIV</sequence>
<comment type="caution">
    <text evidence="1">The sequence shown here is derived from an EMBL/GenBank/DDBJ whole genome shotgun (WGS) entry which is preliminary data.</text>
</comment>
<evidence type="ECO:0000313" key="2">
    <source>
        <dbReference type="Proteomes" id="UP000032578"/>
    </source>
</evidence>